<dbReference type="Proteomes" id="UP000291269">
    <property type="component" value="Unassembled WGS sequence"/>
</dbReference>
<name>A0A4Q2K6T7_9FIRM</name>
<comment type="caution">
    <text evidence="1">The sequence shown here is derived from an EMBL/GenBank/DDBJ whole genome shotgun (WGS) entry which is preliminary data.</text>
</comment>
<reference evidence="1 2" key="1">
    <citation type="journal article" date="2019" name="Gut">
        <title>Antibiotics-induced monodominance of a novel gut bacterial order.</title>
        <authorList>
            <person name="Hildebrand F."/>
            <person name="Moitinho-Silva L."/>
            <person name="Blasche S."/>
            <person name="Jahn M.T."/>
            <person name="Gossmann T.I."/>
            <person name="Heuerta-Cepas J."/>
            <person name="Hercog R."/>
            <person name="Luetge M."/>
            <person name="Bahram M."/>
            <person name="Pryszlak A."/>
            <person name="Alves R.J."/>
            <person name="Waszak S.M."/>
            <person name="Zhu A."/>
            <person name="Ye L."/>
            <person name="Costea P.I."/>
            <person name="Aalvink S."/>
            <person name="Belzer C."/>
            <person name="Forslund S.K."/>
            <person name="Sunagawa S."/>
            <person name="Hentschel U."/>
            <person name="Merten C."/>
            <person name="Patil K.R."/>
            <person name="Benes V."/>
            <person name="Bork P."/>
        </authorList>
    </citation>
    <scope>NUCLEOTIDE SEQUENCE [LARGE SCALE GENOMIC DNA]</scope>
    <source>
        <strain evidence="1 2">HDS1380</strain>
    </source>
</reference>
<organism evidence="1 2">
    <name type="scientific">Candidatus Borkfalkia ceftriaxoniphila</name>
    <dbReference type="NCBI Taxonomy" id="2508949"/>
    <lineage>
        <taxon>Bacteria</taxon>
        <taxon>Bacillati</taxon>
        <taxon>Bacillota</taxon>
        <taxon>Clostridia</taxon>
        <taxon>Christensenellales</taxon>
        <taxon>Christensenellaceae</taxon>
        <taxon>Candidatus Borkfalkia</taxon>
    </lineage>
</organism>
<dbReference type="EMBL" id="SDOZ01000008">
    <property type="protein sequence ID" value="RXZ57813.1"/>
    <property type="molecule type" value="Genomic_DNA"/>
</dbReference>
<accession>A0A4Q2K6T7</accession>
<evidence type="ECO:0000313" key="2">
    <source>
        <dbReference type="Proteomes" id="UP000291269"/>
    </source>
</evidence>
<dbReference type="OrthoDB" id="9776217at2"/>
<evidence type="ECO:0000313" key="1">
    <source>
        <dbReference type="EMBL" id="RXZ57813.1"/>
    </source>
</evidence>
<proteinExistence type="predicted"/>
<protein>
    <submittedName>
        <fullName evidence="1">Uncharacterized protein</fullName>
    </submittedName>
</protein>
<gene>
    <name evidence="1" type="ORF">ESZ91_11510</name>
</gene>
<dbReference type="AlphaFoldDB" id="A0A4Q2K6T7"/>
<keyword evidence="2" id="KW-1185">Reference proteome</keyword>
<dbReference type="RefSeq" id="WP_129227441.1">
    <property type="nucleotide sequence ID" value="NZ_SDOZ01000008.1"/>
</dbReference>
<sequence>MYKTFEYAVGDSWLVGMYGNKAVYTIKKAEFRARDRKEIYTVDVDGTLFKYTRNRLHFILHLGVFKKLKSGTYSKYKIPEPPASVIRGYYAQMRAKEAARLERMNEKLGADARYQKIQQEISVLSHDIAKAEFNRGDAFEIRILKTKLDAAKRERAAILALFGMDQAALQKKVQCKACGDMGYLPNGKPCECVEKHLPKIMEHWEKSKDEKGERKAR</sequence>